<keyword evidence="2 5" id="KW-0378">Hydrolase</keyword>
<dbReference type="Gene3D" id="3.40.50.300">
    <property type="entry name" value="P-loop containing nucleotide triphosphate hydrolases"/>
    <property type="match status" value="1"/>
</dbReference>
<evidence type="ECO:0000313" key="7">
    <source>
        <dbReference type="EMBL" id="QNP41619.1"/>
    </source>
</evidence>
<evidence type="ECO:0000259" key="6">
    <source>
        <dbReference type="PROSITE" id="PS51198"/>
    </source>
</evidence>
<dbReference type="PROSITE" id="PS51198">
    <property type="entry name" value="UVRD_HELICASE_ATP_BIND"/>
    <property type="match status" value="1"/>
</dbReference>
<feature type="domain" description="UvrD-like helicase ATP-binding" evidence="6">
    <location>
        <begin position="22"/>
        <end position="331"/>
    </location>
</feature>
<evidence type="ECO:0000256" key="1">
    <source>
        <dbReference type="ARBA" id="ARBA00022741"/>
    </source>
</evidence>
<reference evidence="7 8" key="1">
    <citation type="submission" date="2020-08" db="EMBL/GenBank/DDBJ databases">
        <title>Lysobacter sp. II4 sp. nov., isolated from soil.</title>
        <authorList>
            <person name="Woo C.Y."/>
            <person name="Kim J."/>
        </authorList>
    </citation>
    <scope>NUCLEOTIDE SEQUENCE [LARGE SCALE GENOMIC DNA]</scope>
    <source>
        <strain evidence="7 8">II4</strain>
    </source>
</reference>
<keyword evidence="3 5" id="KW-0347">Helicase</keyword>
<evidence type="ECO:0000313" key="8">
    <source>
        <dbReference type="Proteomes" id="UP000516018"/>
    </source>
</evidence>
<sequence>MIRIPELTPELLDELGKSLGGCTFDDENQIRFLRTVDSCEVQAAPGNGKTTLLIAKLALLSRTWTSRVQGVCVISHTNAARDEVEKALLGHAAASVFLGYPHFIGTVTAFLHQYLALPYLRGLGWSVERIDDDAFAAAAKRAMRGKASLVKRTKQRKGLFARQTETWASNLELADDFTCMAGQPPDRLKVRALRGQHGPNTDCGSDLESLKAELVNQGIYRFGDLVALAKKALDLSPNLADRIRRRFPLVLLDEAQDTSGSQLQILNTLFGNGGAAYQRLGDRNQTLYESFAEEDTLWAPAAAVIPLNRTRRFGSEIAAFASSLTTRHRQQIQGEPGLPCRRTLLLFDQASIDRVHPAYVEEIQAHWPNPPGPPAALWAVASRHSSYRPRGAWLPKSLVDYYPSYRADSSSSEQAETLCRMMQKASLLHAGGGQPRASLAFAESALVRYLRLYGCTAENGGRIHNANLWRIPRFSEDRCRSLAVRRLFRDSILMGTSAWAKNEWESFCDRLKACLGLGDASGDKDALKLFLEFSDREAMTASTPTQSAKFAQIDGLSVHLGSIHSVKGRTVDAVLLVESEIWKGNKAEDKCMDLETILPHAFGIEECDFSGNDAHLTAATNAFVGVTRARQVLALAVRKSAVSAQLLAAARDQGWIVHDLTLAPAS</sequence>
<dbReference type="GO" id="GO:0016787">
    <property type="term" value="F:hydrolase activity"/>
    <property type="evidence" value="ECO:0007669"/>
    <property type="project" value="UniProtKB-UniRule"/>
</dbReference>
<protein>
    <submittedName>
        <fullName evidence="7">ATP-dependent helicase</fullName>
    </submittedName>
</protein>
<dbReference type="PANTHER" id="PTHR11070">
    <property type="entry name" value="UVRD / RECB / PCRA DNA HELICASE FAMILY MEMBER"/>
    <property type="match status" value="1"/>
</dbReference>
<dbReference type="InterPro" id="IPR027417">
    <property type="entry name" value="P-loop_NTPase"/>
</dbReference>
<gene>
    <name evidence="7" type="ORF">H8B22_05275</name>
</gene>
<dbReference type="GO" id="GO:0003678">
    <property type="term" value="F:DNA helicase activity"/>
    <property type="evidence" value="ECO:0007669"/>
    <property type="project" value="InterPro"/>
</dbReference>
<keyword evidence="4 5" id="KW-0067">ATP-binding</keyword>
<dbReference type="EMBL" id="CP060820">
    <property type="protein sequence ID" value="QNP41619.1"/>
    <property type="molecule type" value="Genomic_DNA"/>
</dbReference>
<dbReference type="SUPFAM" id="SSF52540">
    <property type="entry name" value="P-loop containing nucleoside triphosphate hydrolases"/>
    <property type="match status" value="1"/>
</dbReference>
<keyword evidence="1 5" id="KW-0547">Nucleotide-binding</keyword>
<dbReference type="Pfam" id="PF00580">
    <property type="entry name" value="UvrD-helicase"/>
    <property type="match status" value="1"/>
</dbReference>
<dbReference type="Proteomes" id="UP000516018">
    <property type="component" value="Chromosome"/>
</dbReference>
<evidence type="ECO:0000256" key="5">
    <source>
        <dbReference type="PROSITE-ProRule" id="PRU00560"/>
    </source>
</evidence>
<dbReference type="InterPro" id="IPR000212">
    <property type="entry name" value="DNA_helicase_UvrD/REP"/>
</dbReference>
<dbReference type="AlphaFoldDB" id="A0A7H0G003"/>
<evidence type="ECO:0000256" key="3">
    <source>
        <dbReference type="ARBA" id="ARBA00022806"/>
    </source>
</evidence>
<feature type="binding site" evidence="5">
    <location>
        <begin position="43"/>
        <end position="50"/>
    </location>
    <ligand>
        <name>ATP</name>
        <dbReference type="ChEBI" id="CHEBI:30616"/>
    </ligand>
</feature>
<proteinExistence type="predicted"/>
<keyword evidence="8" id="KW-1185">Reference proteome</keyword>
<evidence type="ECO:0000256" key="2">
    <source>
        <dbReference type="ARBA" id="ARBA00022801"/>
    </source>
</evidence>
<accession>A0A7H0G003</accession>
<dbReference type="GO" id="GO:0005524">
    <property type="term" value="F:ATP binding"/>
    <property type="evidence" value="ECO:0007669"/>
    <property type="project" value="UniProtKB-UniRule"/>
</dbReference>
<dbReference type="RefSeq" id="WP_187713055.1">
    <property type="nucleotide sequence ID" value="NZ_CP060820.1"/>
</dbReference>
<name>A0A7H0G003_9GAMM</name>
<evidence type="ECO:0000256" key="4">
    <source>
        <dbReference type="ARBA" id="ARBA00022840"/>
    </source>
</evidence>
<organism evidence="7 8">
    <name type="scientific">Agrilutibacter terrestris</name>
    <dbReference type="NCBI Taxonomy" id="2865112"/>
    <lineage>
        <taxon>Bacteria</taxon>
        <taxon>Pseudomonadati</taxon>
        <taxon>Pseudomonadota</taxon>
        <taxon>Gammaproteobacteria</taxon>
        <taxon>Lysobacterales</taxon>
        <taxon>Lysobacteraceae</taxon>
        <taxon>Agrilutibacter</taxon>
    </lineage>
</organism>
<dbReference type="InterPro" id="IPR014016">
    <property type="entry name" value="UvrD-like_ATP-bd"/>
</dbReference>
<dbReference type="GO" id="GO:0003677">
    <property type="term" value="F:DNA binding"/>
    <property type="evidence" value="ECO:0007669"/>
    <property type="project" value="InterPro"/>
</dbReference>
<dbReference type="KEGG" id="lsx:H8B22_05275"/>